<dbReference type="AlphaFoldDB" id="L7U732"/>
<sequence length="64" mass="6563">MGPWVLLAALLVVTLVPVPPGGSPGAALATAMKSGHEPCLEKGGGVQLGRGCFRLERGVNKRIK</sequence>
<dbReference type="EMBL" id="CP004025">
    <property type="protein sequence ID" value="AGC43898.1"/>
    <property type="molecule type" value="Genomic_DNA"/>
</dbReference>
<keyword evidence="2" id="KW-1185">Reference proteome</keyword>
<dbReference type="RefSeq" id="WP_015348159.1">
    <property type="nucleotide sequence ID" value="NC_020126.1"/>
</dbReference>
<accession>L7U732</accession>
<evidence type="ECO:0000313" key="2">
    <source>
        <dbReference type="Proteomes" id="UP000011131"/>
    </source>
</evidence>
<protein>
    <submittedName>
        <fullName evidence="1">Uncharacterized protein</fullName>
    </submittedName>
</protein>
<proteinExistence type="predicted"/>
<evidence type="ECO:0000313" key="1">
    <source>
        <dbReference type="EMBL" id="AGC43898.1"/>
    </source>
</evidence>
<organism evidence="1 2">
    <name type="scientific">Myxococcus stipitatus (strain DSM 14675 / JCM 12634 / Mx s8)</name>
    <dbReference type="NCBI Taxonomy" id="1278073"/>
    <lineage>
        <taxon>Bacteria</taxon>
        <taxon>Pseudomonadati</taxon>
        <taxon>Myxococcota</taxon>
        <taxon>Myxococcia</taxon>
        <taxon>Myxococcales</taxon>
        <taxon>Cystobacterineae</taxon>
        <taxon>Myxococcaceae</taxon>
        <taxon>Myxococcus</taxon>
    </lineage>
</organism>
<gene>
    <name evidence="1" type="ordered locus">MYSTI_02582</name>
</gene>
<dbReference type="STRING" id="1278073.MYSTI_02582"/>
<dbReference type="HOGENOM" id="CLU_2863102_0_0_7"/>
<dbReference type="KEGG" id="msd:MYSTI_02582"/>
<name>L7U732_MYXSD</name>
<dbReference type="Proteomes" id="UP000011131">
    <property type="component" value="Chromosome"/>
</dbReference>
<reference evidence="1 2" key="1">
    <citation type="journal article" date="2013" name="Genome Announc.">
        <title>Complete genome sequence of Myxococcus stipitatus strain DSM 14675, a fruiting myxobacterium.</title>
        <authorList>
            <person name="Huntley S."/>
            <person name="Kneip S."/>
            <person name="Treuner-Lange A."/>
            <person name="Sogaard-Andersen L."/>
        </authorList>
    </citation>
    <scope>NUCLEOTIDE SEQUENCE [LARGE SCALE GENOMIC DNA]</scope>
    <source>
        <strain evidence="2">DSM 14675 / JCM 12634 / Mx s8</strain>
    </source>
</reference>